<sequence>MKNVKNPSPKLLLVLGMISEHKMSMLDILFEAATRHAAQLKGNEQYEDEVLLTFDLLKDVILES</sequence>
<evidence type="ECO:0000313" key="1">
    <source>
        <dbReference type="EMBL" id="BDS10090.1"/>
    </source>
</evidence>
<keyword evidence="2" id="KW-1185">Reference proteome</keyword>
<dbReference type="Proteomes" id="UP001060919">
    <property type="component" value="Chromosome"/>
</dbReference>
<accession>A0A916DQH0</accession>
<gene>
    <name evidence="1" type="ORF">AsAng_0007970</name>
</gene>
<dbReference type="RefSeq" id="WP_264791427.1">
    <property type="nucleotide sequence ID" value="NZ_AP026867.1"/>
</dbReference>
<evidence type="ECO:0000313" key="2">
    <source>
        <dbReference type="Proteomes" id="UP001060919"/>
    </source>
</evidence>
<dbReference type="EMBL" id="AP026867">
    <property type="protein sequence ID" value="BDS10090.1"/>
    <property type="molecule type" value="Genomic_DNA"/>
</dbReference>
<reference evidence="1" key="1">
    <citation type="submission" date="2022-09" db="EMBL/GenBank/DDBJ databases">
        <title>Aureispira anguillicida sp. nov., isolated from Leptocephalus of Japanese eel Anguilla japonica.</title>
        <authorList>
            <person name="Yuasa K."/>
            <person name="Mekata T."/>
            <person name="Ikunari K."/>
        </authorList>
    </citation>
    <scope>NUCLEOTIDE SEQUENCE</scope>
    <source>
        <strain evidence="1">EL160426</strain>
    </source>
</reference>
<protein>
    <submittedName>
        <fullName evidence="1">Uncharacterized protein</fullName>
    </submittedName>
</protein>
<dbReference type="AlphaFoldDB" id="A0A916DQH0"/>
<name>A0A916DQH0_9BACT</name>
<proteinExistence type="predicted"/>
<dbReference type="KEGG" id="aup:AsAng_0007970"/>
<organism evidence="1 2">
    <name type="scientific">Aureispira anguillae</name>
    <dbReference type="NCBI Taxonomy" id="2864201"/>
    <lineage>
        <taxon>Bacteria</taxon>
        <taxon>Pseudomonadati</taxon>
        <taxon>Bacteroidota</taxon>
        <taxon>Saprospiria</taxon>
        <taxon>Saprospirales</taxon>
        <taxon>Saprospiraceae</taxon>
        <taxon>Aureispira</taxon>
    </lineage>
</organism>